<protein>
    <submittedName>
        <fullName evidence="11">Putative ankyrin repeat protein FPV228 like protein</fullName>
    </submittedName>
</protein>
<dbReference type="GO" id="GO:0006887">
    <property type="term" value="P:exocytosis"/>
    <property type="evidence" value="ECO:0007669"/>
    <property type="project" value="UniProtKB-KW"/>
</dbReference>
<dbReference type="GO" id="GO:0044231">
    <property type="term" value="C:host cell presynaptic membrane"/>
    <property type="evidence" value="ECO:0007669"/>
    <property type="project" value="UniProtKB-KW"/>
</dbReference>
<keyword evidence="12" id="KW-1185">Reference proteome</keyword>
<dbReference type="SUPFAM" id="SSF48403">
    <property type="entry name" value="Ankyrin repeat"/>
    <property type="match status" value="1"/>
</dbReference>
<evidence type="ECO:0000256" key="3">
    <source>
        <dbReference type="ARBA" id="ARBA00022483"/>
    </source>
</evidence>
<feature type="repeat" description="ANK" evidence="10">
    <location>
        <begin position="77"/>
        <end position="109"/>
    </location>
</feature>
<evidence type="ECO:0000256" key="7">
    <source>
        <dbReference type="ARBA" id="ARBA00022699"/>
    </source>
</evidence>
<evidence type="ECO:0000313" key="12">
    <source>
        <dbReference type="Proteomes" id="UP000807504"/>
    </source>
</evidence>
<dbReference type="GO" id="GO:0044218">
    <property type="term" value="C:other organism cell membrane"/>
    <property type="evidence" value="ECO:0007669"/>
    <property type="project" value="UniProtKB-KW"/>
</dbReference>
<evidence type="ECO:0000313" key="11">
    <source>
        <dbReference type="EMBL" id="KAF8774228.1"/>
    </source>
</evidence>
<keyword evidence="9" id="KW-1053">Target membrane</keyword>
<dbReference type="EMBL" id="JABXBU010002227">
    <property type="protein sequence ID" value="KAF8774228.1"/>
    <property type="molecule type" value="Genomic_DNA"/>
</dbReference>
<dbReference type="GO" id="GO:0090729">
    <property type="term" value="F:toxin activity"/>
    <property type="evidence" value="ECO:0007669"/>
    <property type="project" value="UniProtKB-KW"/>
</dbReference>
<organism evidence="11 12">
    <name type="scientific">Argiope bruennichi</name>
    <name type="common">Wasp spider</name>
    <name type="synonym">Aranea bruennichi</name>
    <dbReference type="NCBI Taxonomy" id="94029"/>
    <lineage>
        <taxon>Eukaryota</taxon>
        <taxon>Metazoa</taxon>
        <taxon>Ecdysozoa</taxon>
        <taxon>Arthropoda</taxon>
        <taxon>Chelicerata</taxon>
        <taxon>Arachnida</taxon>
        <taxon>Araneae</taxon>
        <taxon>Araneomorphae</taxon>
        <taxon>Entelegynae</taxon>
        <taxon>Araneoidea</taxon>
        <taxon>Araneidae</taxon>
        <taxon>Argiope</taxon>
    </lineage>
</organism>
<keyword evidence="6" id="KW-0800">Toxin</keyword>
<dbReference type="InterPro" id="IPR002110">
    <property type="entry name" value="Ankyrin_rpt"/>
</dbReference>
<reference evidence="11" key="2">
    <citation type="submission" date="2020-06" db="EMBL/GenBank/DDBJ databases">
        <authorList>
            <person name="Sheffer M."/>
        </authorList>
    </citation>
    <scope>NUCLEOTIDE SEQUENCE</scope>
</reference>
<dbReference type="GO" id="GO:0005576">
    <property type="term" value="C:extracellular region"/>
    <property type="evidence" value="ECO:0007669"/>
    <property type="project" value="UniProtKB-SubCell"/>
</dbReference>
<dbReference type="Proteomes" id="UP000807504">
    <property type="component" value="Unassembled WGS sequence"/>
</dbReference>
<dbReference type="InterPro" id="IPR036770">
    <property type="entry name" value="Ankyrin_rpt-contain_sf"/>
</dbReference>
<evidence type="ECO:0000256" key="10">
    <source>
        <dbReference type="PROSITE-ProRule" id="PRU00023"/>
    </source>
</evidence>
<keyword evidence="4" id="KW-0964">Secreted</keyword>
<evidence type="ECO:0000256" key="5">
    <source>
        <dbReference type="ARBA" id="ARBA00022537"/>
    </source>
</evidence>
<evidence type="ECO:0000256" key="4">
    <source>
        <dbReference type="ARBA" id="ARBA00022525"/>
    </source>
</evidence>
<proteinExistence type="predicted"/>
<dbReference type="AlphaFoldDB" id="A0A8T0EKX9"/>
<dbReference type="PANTHER" id="PTHR24133">
    <property type="entry name" value="ANKYRIN DOMAIN-CONTAINING"/>
    <property type="match status" value="1"/>
</dbReference>
<keyword evidence="8" id="KW-0638">Presynaptic neurotoxin</keyword>
<keyword evidence="7" id="KW-0528">Neurotoxin</keyword>
<evidence type="ECO:0000256" key="6">
    <source>
        <dbReference type="ARBA" id="ARBA00022656"/>
    </source>
</evidence>
<dbReference type="SMART" id="SM00248">
    <property type="entry name" value="ANK"/>
    <property type="match status" value="5"/>
</dbReference>
<dbReference type="Pfam" id="PF12796">
    <property type="entry name" value="Ank_2"/>
    <property type="match status" value="2"/>
</dbReference>
<comment type="subcellular location">
    <subcellularLocation>
        <location evidence="2">Secreted</location>
    </subcellularLocation>
    <subcellularLocation>
        <location evidence="1">Target cell membrane</location>
    </subcellularLocation>
</comment>
<evidence type="ECO:0000256" key="9">
    <source>
        <dbReference type="ARBA" id="ARBA00023298"/>
    </source>
</evidence>
<dbReference type="InterPro" id="IPR052391">
    <property type="entry name" value="E3_Ligase-Neurotoxin"/>
</dbReference>
<dbReference type="Gene3D" id="1.25.40.20">
    <property type="entry name" value="Ankyrin repeat-containing domain"/>
    <property type="match status" value="2"/>
</dbReference>
<dbReference type="PROSITE" id="PS50088">
    <property type="entry name" value="ANK_REPEAT"/>
    <property type="match status" value="1"/>
</dbReference>
<evidence type="ECO:0000256" key="8">
    <source>
        <dbReference type="ARBA" id="ARBA00023028"/>
    </source>
</evidence>
<dbReference type="PROSITE" id="PS50297">
    <property type="entry name" value="ANK_REP_REGION"/>
    <property type="match status" value="1"/>
</dbReference>
<dbReference type="PANTHER" id="PTHR24133:SF40">
    <property type="entry name" value="ANKYRIN REPEAT DOMAIN 44"/>
    <property type="match status" value="1"/>
</dbReference>
<name>A0A8T0EKX9_ARGBR</name>
<keyword evidence="10" id="KW-0040">ANK repeat</keyword>
<keyword evidence="3" id="KW-0268">Exocytosis</keyword>
<evidence type="ECO:0000256" key="2">
    <source>
        <dbReference type="ARBA" id="ARBA00004613"/>
    </source>
</evidence>
<sequence>MSILHRLIRARDQDGRLQTFRDRLAAGEDPNAESSQGTPLFLLAFNNVTNPQDEEVHLQMARELIIFGADVNVQDGLGWTPLIVAVIVRNLRMVEFLLDVNAEVNLRDNNGNTALHHAVESGRFQISERNDVVTYNKKIHIVKTLIRFNSELERVNNLNQTPLMLAVKDKDYLIMKQLLKNYASPEVKDMYGDSLMHYALGRTNVSLNIVSELMRHIPFSTRNRYGDYPMSVYVKHLSNASPDELEKAKYVFKVFLLDENEFTDAEMAKIYEISRDTNCNLFNYCDCCYKEIAGMKGDKLAKKCSVYTLAMSAIYCRNIKDEPSMFDKVLDKLFKGKYPVYCDLIVSGISRKYLNKEFVETCCSVEITGIGFLSNDTLCSLTSYLSNVDMFNMMRACCPDKRWSKSSHCSIM</sequence>
<keyword evidence="9" id="KW-0472">Membrane</keyword>
<gene>
    <name evidence="11" type="ORF">HNY73_016803</name>
</gene>
<keyword evidence="5" id="KW-1052">Target cell membrane</keyword>
<comment type="caution">
    <text evidence="11">The sequence shown here is derived from an EMBL/GenBank/DDBJ whole genome shotgun (WGS) entry which is preliminary data.</text>
</comment>
<evidence type="ECO:0000256" key="1">
    <source>
        <dbReference type="ARBA" id="ARBA00004175"/>
    </source>
</evidence>
<accession>A0A8T0EKX9</accession>
<reference evidence="11" key="1">
    <citation type="journal article" date="2020" name="bioRxiv">
        <title>Chromosome-level reference genome of the European wasp spider Argiope bruennichi: a resource for studies on range expansion and evolutionary adaptation.</title>
        <authorList>
            <person name="Sheffer M.M."/>
            <person name="Hoppe A."/>
            <person name="Krehenwinkel H."/>
            <person name="Uhl G."/>
            <person name="Kuss A.W."/>
            <person name="Jensen L."/>
            <person name="Jensen C."/>
            <person name="Gillespie R.G."/>
            <person name="Hoff K.J."/>
            <person name="Prost S."/>
        </authorList>
    </citation>
    <scope>NUCLEOTIDE SEQUENCE</scope>
</reference>